<feature type="region of interest" description="Disordered" evidence="2">
    <location>
        <begin position="19"/>
        <end position="68"/>
    </location>
</feature>
<evidence type="ECO:0000313" key="5">
    <source>
        <dbReference type="Proteomes" id="UP000494106"/>
    </source>
</evidence>
<dbReference type="AlphaFoldDB" id="A0A8S1AXU1"/>
<evidence type="ECO:0000259" key="3">
    <source>
        <dbReference type="Pfam" id="PF25298"/>
    </source>
</evidence>
<keyword evidence="5" id="KW-1185">Reference proteome</keyword>
<protein>
    <recommendedName>
        <fullName evidence="3">FP protein C-terminal domain-containing protein</fullName>
    </recommendedName>
</protein>
<dbReference type="Pfam" id="PF25298">
    <property type="entry name" value="Baculo_FP_2nd"/>
    <property type="match status" value="1"/>
</dbReference>
<name>A0A8S1AXU1_ARCPL</name>
<feature type="compositionally biased region" description="Basic and acidic residues" evidence="2">
    <location>
        <begin position="25"/>
        <end position="36"/>
    </location>
</feature>
<feature type="coiled-coil region" evidence="1">
    <location>
        <begin position="171"/>
        <end position="212"/>
    </location>
</feature>
<gene>
    <name evidence="4" type="ORF">APLA_LOCUS12564</name>
</gene>
<evidence type="ECO:0000256" key="2">
    <source>
        <dbReference type="SAM" id="MobiDB-lite"/>
    </source>
</evidence>
<evidence type="ECO:0000313" key="4">
    <source>
        <dbReference type="EMBL" id="CAB3250136.1"/>
    </source>
</evidence>
<comment type="caution">
    <text evidence="4">The sequence shown here is derived from an EMBL/GenBank/DDBJ whole genome shotgun (WGS) entry which is preliminary data.</text>
</comment>
<dbReference type="EMBL" id="CADEBC010000540">
    <property type="protein sequence ID" value="CAB3250136.1"/>
    <property type="molecule type" value="Genomic_DNA"/>
</dbReference>
<proteinExistence type="predicted"/>
<dbReference type="OrthoDB" id="7479742at2759"/>
<dbReference type="Proteomes" id="UP000494106">
    <property type="component" value="Unassembled WGS sequence"/>
</dbReference>
<keyword evidence="1" id="KW-0175">Coiled coil</keyword>
<sequence>MKTSERDLATEKNLRLAGPVYKKGAGRDRSAVDRVEVPGQVARRPLGTGSASPPSHDSTPVRGGQLAPTCDETLGMSCDMIPPESLSTVAYSHEKVSKLNSITNTSEAVTMEKISVLFDQKLNSSFTVFMENFRQVLRNDVKEMIASEMGNAIMTIKDEFSATTDFICQEQHELRSNINNSIATIKVLENENNRLQCEIVKLNARLAGIEKVSRSCNIEIQAVPERKNENVLLLLKKLCELVKVPIDDANINACRRVAKLNTSSSRPRNIVVTFSSPRIRDLVLSATHRFNRAHPDRGLTSSDLEIPGESSRVFVTEHLSPEQKTLHAAVRGFARDRGSKYVWIKYGQIYIRKDDSAGAVLIRNRDFLEKL</sequence>
<dbReference type="InterPro" id="IPR057251">
    <property type="entry name" value="FP_C"/>
</dbReference>
<feature type="compositionally biased region" description="Polar residues" evidence="2">
    <location>
        <begin position="49"/>
        <end position="58"/>
    </location>
</feature>
<evidence type="ECO:0000256" key="1">
    <source>
        <dbReference type="SAM" id="Coils"/>
    </source>
</evidence>
<feature type="domain" description="FP protein C-terminal" evidence="3">
    <location>
        <begin position="321"/>
        <end position="371"/>
    </location>
</feature>
<accession>A0A8S1AXU1</accession>
<organism evidence="4 5">
    <name type="scientific">Arctia plantaginis</name>
    <name type="common">Wood tiger moth</name>
    <name type="synonym">Phalaena plantaginis</name>
    <dbReference type="NCBI Taxonomy" id="874455"/>
    <lineage>
        <taxon>Eukaryota</taxon>
        <taxon>Metazoa</taxon>
        <taxon>Ecdysozoa</taxon>
        <taxon>Arthropoda</taxon>
        <taxon>Hexapoda</taxon>
        <taxon>Insecta</taxon>
        <taxon>Pterygota</taxon>
        <taxon>Neoptera</taxon>
        <taxon>Endopterygota</taxon>
        <taxon>Lepidoptera</taxon>
        <taxon>Glossata</taxon>
        <taxon>Ditrysia</taxon>
        <taxon>Noctuoidea</taxon>
        <taxon>Erebidae</taxon>
        <taxon>Arctiinae</taxon>
        <taxon>Arctia</taxon>
    </lineage>
</organism>
<reference evidence="4 5" key="1">
    <citation type="submission" date="2020-04" db="EMBL/GenBank/DDBJ databases">
        <authorList>
            <person name="Wallbank WR R."/>
            <person name="Pardo Diaz C."/>
            <person name="Kozak K."/>
            <person name="Martin S."/>
            <person name="Jiggins C."/>
            <person name="Moest M."/>
            <person name="Warren A I."/>
            <person name="Byers J.R.P. K."/>
            <person name="Montejo-Kovacevich G."/>
            <person name="Yen C E."/>
        </authorList>
    </citation>
    <scope>NUCLEOTIDE SEQUENCE [LARGE SCALE GENOMIC DNA]</scope>
</reference>